<dbReference type="KEGG" id="mlv:CVS47_00558"/>
<proteinExistence type="predicted"/>
<dbReference type="Gene3D" id="3.90.470.20">
    <property type="entry name" value="4'-phosphopantetheinyl transferase domain"/>
    <property type="match status" value="1"/>
</dbReference>
<dbReference type="SUPFAM" id="SSF56214">
    <property type="entry name" value="4'-phosphopantetheinyl transferase"/>
    <property type="match status" value="1"/>
</dbReference>
<dbReference type="AlphaFoldDB" id="A0A3Q9IWJ1"/>
<protein>
    <recommendedName>
        <fullName evidence="3">4'-phosphopantetheinyl transferase domain-containing protein</fullName>
    </recommendedName>
</protein>
<name>A0A3Q9IWJ1_9MICO</name>
<evidence type="ECO:0000313" key="1">
    <source>
        <dbReference type="EMBL" id="AZS35960.1"/>
    </source>
</evidence>
<evidence type="ECO:0008006" key="3">
    <source>
        <dbReference type="Google" id="ProtNLM"/>
    </source>
</evidence>
<organism evidence="1 2">
    <name type="scientific">Microbacterium lemovicicum</name>
    <dbReference type="NCBI Taxonomy" id="1072463"/>
    <lineage>
        <taxon>Bacteria</taxon>
        <taxon>Bacillati</taxon>
        <taxon>Actinomycetota</taxon>
        <taxon>Actinomycetes</taxon>
        <taxon>Micrococcales</taxon>
        <taxon>Microbacteriaceae</taxon>
        <taxon>Microbacterium</taxon>
    </lineage>
</organism>
<gene>
    <name evidence="1" type="ORF">CVS47_00558</name>
</gene>
<reference evidence="1 2" key="1">
    <citation type="submission" date="2018-08" db="EMBL/GenBank/DDBJ databases">
        <title>Microbacterium lemovicicum sp. nov., a bacterium isolated from a natural uranium-rich soil.</title>
        <authorList>
            <person name="ORTET P."/>
        </authorList>
    </citation>
    <scope>NUCLEOTIDE SEQUENCE [LARGE SCALE GENOMIC DNA]</scope>
    <source>
        <strain evidence="1 2">Viu22</strain>
    </source>
</reference>
<dbReference type="OrthoDB" id="190168at2"/>
<dbReference type="GO" id="GO:0000287">
    <property type="term" value="F:magnesium ion binding"/>
    <property type="evidence" value="ECO:0007669"/>
    <property type="project" value="InterPro"/>
</dbReference>
<dbReference type="Proteomes" id="UP000276888">
    <property type="component" value="Chromosome"/>
</dbReference>
<evidence type="ECO:0000313" key="2">
    <source>
        <dbReference type="Proteomes" id="UP000276888"/>
    </source>
</evidence>
<accession>A0A3Q9IWJ1</accession>
<dbReference type="GO" id="GO:0008897">
    <property type="term" value="F:holo-[acyl-carrier-protein] synthase activity"/>
    <property type="evidence" value="ECO:0007669"/>
    <property type="project" value="InterPro"/>
</dbReference>
<keyword evidence="2" id="KW-1185">Reference proteome</keyword>
<dbReference type="EMBL" id="CP031423">
    <property type="protein sequence ID" value="AZS35960.1"/>
    <property type="molecule type" value="Genomic_DNA"/>
</dbReference>
<dbReference type="RefSeq" id="WP_127094715.1">
    <property type="nucleotide sequence ID" value="NZ_CP031423.1"/>
</dbReference>
<sequence length="214" mass="21266">MTVDSACVGPVALAWAVAPPDDDAAIRAAAAHLPASQARRARSLTGARAAAFLTGRRLLALLAADLVPGVALEIDARCATCGEDHGRPLAVGAPLALSVAYAGPLVVAAAALQEDVRAVGVDVEREGGVADLGDLVPAGAGGLAGWTRIEAVVKADGRGIRLDPGEVRIDLTAAGPLLGQAAARLPGRDDVVEVATVTGPAGHLLSVAVIAARV</sequence>
<dbReference type="InterPro" id="IPR037143">
    <property type="entry name" value="4-PPantetheinyl_Trfase_dom_sf"/>
</dbReference>